<protein>
    <recommendedName>
        <fullName evidence="3">DUF4408 domain-containing protein</fullName>
    </recommendedName>
</protein>
<reference evidence="4 5" key="1">
    <citation type="journal article" date="2023" name="Life. Sci Alliance">
        <title>Evolutionary insights into 3D genome organization and epigenetic landscape of Vigna mungo.</title>
        <authorList>
            <person name="Junaid A."/>
            <person name="Singh B."/>
            <person name="Bhatia S."/>
        </authorList>
    </citation>
    <scope>NUCLEOTIDE SEQUENCE [LARGE SCALE GENOMIC DNA]</scope>
    <source>
        <strain evidence="4">Urdbean</strain>
    </source>
</reference>
<dbReference type="InterPro" id="IPR008480">
    <property type="entry name" value="DUF761_pln"/>
</dbReference>
<evidence type="ECO:0000256" key="2">
    <source>
        <dbReference type="SAM" id="Phobius"/>
    </source>
</evidence>
<proteinExistence type="predicted"/>
<feature type="transmembrane region" description="Helical" evidence="2">
    <location>
        <begin position="20"/>
        <end position="41"/>
    </location>
</feature>
<dbReference type="EMBL" id="CP144699">
    <property type="protein sequence ID" value="WVZ20753.1"/>
    <property type="molecule type" value="Genomic_DNA"/>
</dbReference>
<feature type="domain" description="DUF4408" evidence="3">
    <location>
        <begin position="10"/>
        <end position="41"/>
    </location>
</feature>
<dbReference type="Pfam" id="PF05553">
    <property type="entry name" value="DUF761"/>
    <property type="match status" value="1"/>
</dbReference>
<evidence type="ECO:0000259" key="3">
    <source>
        <dbReference type="Pfam" id="PF14364"/>
    </source>
</evidence>
<keyword evidence="2" id="KW-0812">Transmembrane</keyword>
<feature type="region of interest" description="Disordered" evidence="1">
    <location>
        <begin position="99"/>
        <end position="129"/>
    </location>
</feature>
<dbReference type="PANTHER" id="PTHR33098">
    <property type="entry name" value="COTTON FIBER (DUF761)"/>
    <property type="match status" value="1"/>
</dbReference>
<dbReference type="AlphaFoldDB" id="A0AAQ3P6J5"/>
<name>A0AAQ3P6J5_VIGMU</name>
<keyword evidence="5" id="KW-1185">Reference proteome</keyword>
<gene>
    <name evidence="4" type="ORF">V8G54_008075</name>
</gene>
<sequence>MSETAARDSSVYGAMASWFTPSYLFIFINLVIGTIAITSRFTTTPKRQRQHQHQLIRSPSLLDRFTSFNLRYHKHQTTATLTPHDVVVESVQTLDSPRHVQIGSFDTTDETREGDEVKSDNSPQLDRLPSSSLLDRIRSFSFRRTESERSEPVQNSDSGMNLVRSPSLLERVRRFSLDLGKVEKESCDSVQQQLSRAPSFLQRLKSLTFDRSESAAEVRDGGEFVEEREEEEGVDAKADDFINRFRQQLRLQRLDSILRCRDMLTRNS</sequence>
<evidence type="ECO:0000313" key="5">
    <source>
        <dbReference type="Proteomes" id="UP001374535"/>
    </source>
</evidence>
<organism evidence="4 5">
    <name type="scientific">Vigna mungo</name>
    <name type="common">Black gram</name>
    <name type="synonym">Phaseolus mungo</name>
    <dbReference type="NCBI Taxonomy" id="3915"/>
    <lineage>
        <taxon>Eukaryota</taxon>
        <taxon>Viridiplantae</taxon>
        <taxon>Streptophyta</taxon>
        <taxon>Embryophyta</taxon>
        <taxon>Tracheophyta</taxon>
        <taxon>Spermatophyta</taxon>
        <taxon>Magnoliopsida</taxon>
        <taxon>eudicotyledons</taxon>
        <taxon>Gunneridae</taxon>
        <taxon>Pentapetalae</taxon>
        <taxon>rosids</taxon>
        <taxon>fabids</taxon>
        <taxon>Fabales</taxon>
        <taxon>Fabaceae</taxon>
        <taxon>Papilionoideae</taxon>
        <taxon>50 kb inversion clade</taxon>
        <taxon>NPAAA clade</taxon>
        <taxon>indigoferoid/millettioid clade</taxon>
        <taxon>Phaseoleae</taxon>
        <taxon>Vigna</taxon>
    </lineage>
</organism>
<accession>A0AAQ3P6J5</accession>
<dbReference type="PANTHER" id="PTHR33098:SF57">
    <property type="entry name" value="DUF4408 DOMAIN PROTEIN"/>
    <property type="match status" value="1"/>
</dbReference>
<evidence type="ECO:0000256" key="1">
    <source>
        <dbReference type="SAM" id="MobiDB-lite"/>
    </source>
</evidence>
<dbReference type="Proteomes" id="UP001374535">
    <property type="component" value="Chromosome 2"/>
</dbReference>
<feature type="compositionally biased region" description="Basic and acidic residues" evidence="1">
    <location>
        <begin position="109"/>
        <end position="119"/>
    </location>
</feature>
<dbReference type="Pfam" id="PF14364">
    <property type="entry name" value="DUF4408"/>
    <property type="match status" value="1"/>
</dbReference>
<keyword evidence="2" id="KW-0472">Membrane</keyword>
<keyword evidence="2" id="KW-1133">Transmembrane helix</keyword>
<dbReference type="InterPro" id="IPR025520">
    <property type="entry name" value="DUF4408"/>
</dbReference>
<evidence type="ECO:0000313" key="4">
    <source>
        <dbReference type="EMBL" id="WVZ20753.1"/>
    </source>
</evidence>